<protein>
    <recommendedName>
        <fullName evidence="4">Excreted virulence factor EspC, type VII ESX diderm</fullName>
    </recommendedName>
</protein>
<gene>
    <name evidence="2" type="ORF">H0B56_03120</name>
</gene>
<evidence type="ECO:0008006" key="4">
    <source>
        <dbReference type="Google" id="ProtNLM"/>
    </source>
</evidence>
<dbReference type="AlphaFoldDB" id="A0A838A6J3"/>
<proteinExistence type="predicted"/>
<organism evidence="2 3">
    <name type="scientific">Haloechinothrix aidingensis</name>
    <dbReference type="NCBI Taxonomy" id="2752311"/>
    <lineage>
        <taxon>Bacteria</taxon>
        <taxon>Bacillati</taxon>
        <taxon>Actinomycetota</taxon>
        <taxon>Actinomycetes</taxon>
        <taxon>Pseudonocardiales</taxon>
        <taxon>Pseudonocardiaceae</taxon>
        <taxon>Haloechinothrix</taxon>
    </lineage>
</organism>
<keyword evidence="3" id="KW-1185">Reference proteome</keyword>
<dbReference type="Proteomes" id="UP000582974">
    <property type="component" value="Unassembled WGS sequence"/>
</dbReference>
<feature type="region of interest" description="Disordered" evidence="1">
    <location>
        <begin position="83"/>
        <end position="105"/>
    </location>
</feature>
<evidence type="ECO:0000313" key="3">
    <source>
        <dbReference type="Proteomes" id="UP000582974"/>
    </source>
</evidence>
<dbReference type="EMBL" id="JACCKD010000001">
    <property type="protein sequence ID" value="MBA0124525.1"/>
    <property type="molecule type" value="Genomic_DNA"/>
</dbReference>
<reference evidence="2 3" key="1">
    <citation type="submission" date="2020-07" db="EMBL/GenBank/DDBJ databases">
        <title>Genome of Haloechinothrix sp.</title>
        <authorList>
            <person name="Tang S.-K."/>
            <person name="Yang L."/>
            <person name="Zhu W.-Y."/>
        </authorList>
    </citation>
    <scope>NUCLEOTIDE SEQUENCE [LARGE SCALE GENOMIC DNA]</scope>
    <source>
        <strain evidence="2 3">YIM 98757</strain>
    </source>
</reference>
<name>A0A838A6J3_9PSEU</name>
<accession>A0A838A6J3</accession>
<evidence type="ECO:0000256" key="1">
    <source>
        <dbReference type="SAM" id="MobiDB-lite"/>
    </source>
</evidence>
<dbReference type="RefSeq" id="WP_180891382.1">
    <property type="nucleotide sequence ID" value="NZ_JACCKD010000001.1"/>
</dbReference>
<sequence length="105" mass="11050">MGGYEAVIGEIKRRGEEAIDVGEATAKVELGEAAGGIAAAMPGSAETPGEAERLSEHWEGVLRDLGRRVSSYGDDMVRAAERYEEEDEAAAENLRLHTPGPGGPV</sequence>
<comment type="caution">
    <text evidence="2">The sequence shown here is derived from an EMBL/GenBank/DDBJ whole genome shotgun (WGS) entry which is preliminary data.</text>
</comment>
<evidence type="ECO:0000313" key="2">
    <source>
        <dbReference type="EMBL" id="MBA0124525.1"/>
    </source>
</evidence>